<dbReference type="GO" id="GO:0090385">
    <property type="term" value="P:phagosome-lysosome fusion"/>
    <property type="evidence" value="ECO:0007669"/>
    <property type="project" value="TreeGrafter"/>
</dbReference>
<dbReference type="AlphaFoldDB" id="A0A9W7DDG8"/>
<dbReference type="Gene3D" id="3.40.50.300">
    <property type="entry name" value="P-loop containing nucleotide triphosphate hydrolases"/>
    <property type="match status" value="1"/>
</dbReference>
<dbReference type="InterPro" id="IPR027417">
    <property type="entry name" value="P-loop_NTPase"/>
</dbReference>
<feature type="region of interest" description="Disordered" evidence="4">
    <location>
        <begin position="148"/>
        <end position="171"/>
    </location>
</feature>
<feature type="compositionally biased region" description="Acidic residues" evidence="4">
    <location>
        <begin position="366"/>
        <end position="375"/>
    </location>
</feature>
<evidence type="ECO:0000256" key="4">
    <source>
        <dbReference type="SAM" id="MobiDB-lite"/>
    </source>
</evidence>
<dbReference type="NCBIfam" id="TIGR00231">
    <property type="entry name" value="small_GTP"/>
    <property type="match status" value="1"/>
</dbReference>
<dbReference type="PROSITE" id="PS51419">
    <property type="entry name" value="RAB"/>
    <property type="match status" value="1"/>
</dbReference>
<keyword evidence="2" id="KW-0547">Nucleotide-binding</keyword>
<dbReference type="Pfam" id="PF00071">
    <property type="entry name" value="Ras"/>
    <property type="match status" value="1"/>
</dbReference>
<dbReference type="SUPFAM" id="SSF52540">
    <property type="entry name" value="P-loop containing nucleoside triphosphate hydrolases"/>
    <property type="match status" value="1"/>
</dbReference>
<dbReference type="GO" id="GO:0005525">
    <property type="term" value="F:GTP binding"/>
    <property type="evidence" value="ECO:0007669"/>
    <property type="project" value="UniProtKB-KW"/>
</dbReference>
<keyword evidence="3" id="KW-0342">GTP-binding</keyword>
<accession>A0A9W7DDG8</accession>
<dbReference type="GO" id="GO:0005764">
    <property type="term" value="C:lysosome"/>
    <property type="evidence" value="ECO:0007669"/>
    <property type="project" value="TreeGrafter"/>
</dbReference>
<gene>
    <name evidence="5" type="ORF">Plil01_001876600</name>
</gene>
<feature type="region of interest" description="Disordered" evidence="4">
    <location>
        <begin position="65"/>
        <end position="118"/>
    </location>
</feature>
<dbReference type="InterPro" id="IPR005225">
    <property type="entry name" value="Small_GTP-bd"/>
</dbReference>
<dbReference type="PROSITE" id="PS51421">
    <property type="entry name" value="RAS"/>
    <property type="match status" value="1"/>
</dbReference>
<feature type="compositionally biased region" description="Low complexity" evidence="4">
    <location>
        <begin position="96"/>
        <end position="107"/>
    </location>
</feature>
<protein>
    <submittedName>
        <fullName evidence="5">Unnamed protein product</fullName>
    </submittedName>
</protein>
<keyword evidence="6" id="KW-1185">Reference proteome</keyword>
<dbReference type="SMART" id="SM00174">
    <property type="entry name" value="RHO"/>
    <property type="match status" value="1"/>
</dbReference>
<dbReference type="GO" id="GO:0003924">
    <property type="term" value="F:GTPase activity"/>
    <property type="evidence" value="ECO:0007669"/>
    <property type="project" value="InterPro"/>
</dbReference>
<dbReference type="SMART" id="SM00175">
    <property type="entry name" value="RAB"/>
    <property type="match status" value="1"/>
</dbReference>
<dbReference type="PROSITE" id="PS51417">
    <property type="entry name" value="ARF"/>
    <property type="match status" value="1"/>
</dbReference>
<dbReference type="InterPro" id="IPR001806">
    <property type="entry name" value="Small_GTPase"/>
</dbReference>
<dbReference type="FunFam" id="3.40.50.300:FF:002860">
    <property type="entry name" value="Rab32/ GTPase"/>
    <property type="match status" value="1"/>
</dbReference>
<dbReference type="OrthoDB" id="245989at2759"/>
<comment type="caution">
    <text evidence="5">The sequence shown here is derived from an EMBL/GenBank/DDBJ whole genome shotgun (WGS) entry which is preliminary data.</text>
</comment>
<dbReference type="Proteomes" id="UP001165083">
    <property type="component" value="Unassembled WGS sequence"/>
</dbReference>
<proteinExistence type="inferred from homology"/>
<feature type="compositionally biased region" description="Acidic residues" evidence="4">
    <location>
        <begin position="159"/>
        <end position="171"/>
    </location>
</feature>
<dbReference type="EMBL" id="BSXW01012586">
    <property type="protein sequence ID" value="GMF66276.1"/>
    <property type="molecule type" value="Genomic_DNA"/>
</dbReference>
<evidence type="ECO:0000313" key="6">
    <source>
        <dbReference type="Proteomes" id="UP001165083"/>
    </source>
</evidence>
<dbReference type="SMART" id="SM00173">
    <property type="entry name" value="RAS"/>
    <property type="match status" value="1"/>
</dbReference>
<dbReference type="PANTHER" id="PTHR47981">
    <property type="entry name" value="RAB FAMILY"/>
    <property type="match status" value="1"/>
</dbReference>
<sequence length="402" mass="44047">MICVDHARLPPSIQSKLKSGNGAQPYRSPSQVAASALSARLEAMSEFGDVAAMFSSKHSARILQQHRSSIGSVDNDSEPRTVTGFDESNDGQSVHSAPASSSRPATARSERSRSVTASLSLEEVQQQLAELEIAPAPTKEEIEEMLAQYSSGSGSSGSEGDESLDSSSDDDPETVIMKVLIVGNARCGKTSTIRRFTQDSFNEEYVSTIGADFVEKIIEYDDQLTISLQLWDIAGQDRFAKFTRGYFREAKGAVIVCDITRANTLDAVVNWKNEIDTCCKDLNEGAEIPVVMVANKSDLLIDPMGALDLGVNMQKCVDKNNIVEWFRASAKSGERINDAFQCLIDRMVEDHRAEKEVQKEKQQSGEDADKEEEPASPEIIRLSLTPPQYRAIKQEGFACDCN</sequence>
<dbReference type="PANTHER" id="PTHR47981:SF39">
    <property type="entry name" value="RAS-RELATED PROTEIN RAB"/>
    <property type="match status" value="1"/>
</dbReference>
<comment type="similarity">
    <text evidence="1">Belongs to the small GTPase superfamily. Rab family.</text>
</comment>
<dbReference type="SMART" id="SM00176">
    <property type="entry name" value="RAN"/>
    <property type="match status" value="1"/>
</dbReference>
<reference evidence="5" key="1">
    <citation type="submission" date="2023-04" db="EMBL/GenBank/DDBJ databases">
        <title>Phytophthora lilii NBRC 32176.</title>
        <authorList>
            <person name="Ichikawa N."/>
            <person name="Sato H."/>
            <person name="Tonouchi N."/>
        </authorList>
    </citation>
    <scope>NUCLEOTIDE SEQUENCE</scope>
    <source>
        <strain evidence="5">NBRC 32176</strain>
    </source>
</reference>
<evidence type="ECO:0000256" key="1">
    <source>
        <dbReference type="ARBA" id="ARBA00006270"/>
    </source>
</evidence>
<feature type="compositionally biased region" description="Polar residues" evidence="4">
    <location>
        <begin position="65"/>
        <end position="74"/>
    </location>
</feature>
<dbReference type="GO" id="GO:0005770">
    <property type="term" value="C:late endosome"/>
    <property type="evidence" value="ECO:0007669"/>
    <property type="project" value="TreeGrafter"/>
</dbReference>
<name>A0A9W7DDG8_9STRA</name>
<evidence type="ECO:0000256" key="3">
    <source>
        <dbReference type="ARBA" id="ARBA00023134"/>
    </source>
</evidence>
<feature type="region of interest" description="Disordered" evidence="4">
    <location>
        <begin position="353"/>
        <end position="381"/>
    </location>
</feature>
<feature type="compositionally biased region" description="Basic and acidic residues" evidence="4">
    <location>
        <begin position="353"/>
        <end position="364"/>
    </location>
</feature>
<organism evidence="5 6">
    <name type="scientific">Phytophthora lilii</name>
    <dbReference type="NCBI Taxonomy" id="2077276"/>
    <lineage>
        <taxon>Eukaryota</taxon>
        <taxon>Sar</taxon>
        <taxon>Stramenopiles</taxon>
        <taxon>Oomycota</taxon>
        <taxon>Peronosporomycetes</taxon>
        <taxon>Peronosporales</taxon>
        <taxon>Peronosporaceae</taxon>
        <taxon>Phytophthora</taxon>
    </lineage>
</organism>
<dbReference type="GO" id="GO:0008333">
    <property type="term" value="P:endosome to lysosome transport"/>
    <property type="evidence" value="ECO:0007669"/>
    <property type="project" value="TreeGrafter"/>
</dbReference>
<dbReference type="PRINTS" id="PR00449">
    <property type="entry name" value="RASTRNSFRMNG"/>
</dbReference>
<dbReference type="GO" id="GO:0045335">
    <property type="term" value="C:phagocytic vesicle"/>
    <property type="evidence" value="ECO:0007669"/>
    <property type="project" value="TreeGrafter"/>
</dbReference>
<evidence type="ECO:0000313" key="5">
    <source>
        <dbReference type="EMBL" id="GMF66276.1"/>
    </source>
</evidence>
<evidence type="ECO:0000256" key="2">
    <source>
        <dbReference type="ARBA" id="ARBA00022741"/>
    </source>
</evidence>